<evidence type="ECO:0000313" key="3">
    <source>
        <dbReference type="EMBL" id="KAF5197687.1"/>
    </source>
</evidence>
<keyword evidence="2" id="KW-0812">Transmembrane</keyword>
<keyword evidence="4" id="KW-1185">Reference proteome</keyword>
<comment type="caution">
    <text evidence="3">The sequence shown here is derived from an EMBL/GenBank/DDBJ whole genome shotgun (WGS) entry which is preliminary data.</text>
</comment>
<dbReference type="EMBL" id="JABWDY010014355">
    <property type="protein sequence ID" value="KAF5197687.1"/>
    <property type="molecule type" value="Genomic_DNA"/>
</dbReference>
<protein>
    <submittedName>
        <fullName evidence="3">Copper ion-binding protein</fullName>
    </submittedName>
</protein>
<dbReference type="PANTHER" id="PTHR33878:SF1">
    <property type="entry name" value="OS08G0559000 PROTEIN"/>
    <property type="match status" value="1"/>
</dbReference>
<reference evidence="3 4" key="1">
    <citation type="submission" date="2020-06" db="EMBL/GenBank/DDBJ databases">
        <title>Transcriptomic and genomic resources for Thalictrum thalictroides and T. hernandezii: Facilitating candidate gene discovery in an emerging model plant lineage.</title>
        <authorList>
            <person name="Arias T."/>
            <person name="Riano-Pachon D.M."/>
            <person name="Di Stilio V.S."/>
        </authorList>
    </citation>
    <scope>NUCLEOTIDE SEQUENCE [LARGE SCALE GENOMIC DNA]</scope>
    <source>
        <strain evidence="4">cv. WT478/WT964</strain>
        <tissue evidence="3">Leaves</tissue>
    </source>
</reference>
<feature type="region of interest" description="Disordered" evidence="1">
    <location>
        <begin position="1"/>
        <end position="47"/>
    </location>
</feature>
<accession>A0A7J6WL77</accession>
<dbReference type="OrthoDB" id="1932250at2759"/>
<organism evidence="3 4">
    <name type="scientific">Thalictrum thalictroides</name>
    <name type="common">Rue-anemone</name>
    <name type="synonym">Anemone thalictroides</name>
    <dbReference type="NCBI Taxonomy" id="46969"/>
    <lineage>
        <taxon>Eukaryota</taxon>
        <taxon>Viridiplantae</taxon>
        <taxon>Streptophyta</taxon>
        <taxon>Embryophyta</taxon>
        <taxon>Tracheophyta</taxon>
        <taxon>Spermatophyta</taxon>
        <taxon>Magnoliopsida</taxon>
        <taxon>Ranunculales</taxon>
        <taxon>Ranunculaceae</taxon>
        <taxon>Thalictroideae</taxon>
        <taxon>Thalictrum</taxon>
    </lineage>
</organism>
<dbReference type="Proteomes" id="UP000554482">
    <property type="component" value="Unassembled WGS sequence"/>
</dbReference>
<feature type="transmembrane region" description="Helical" evidence="2">
    <location>
        <begin position="52"/>
        <end position="69"/>
    </location>
</feature>
<keyword evidence="2" id="KW-1133">Transmembrane helix</keyword>
<sequence length="81" mass="8420">KIEQEKLEKLARKGPQPEGQATATTGAPVTDAKPSSSTSSTSGVSTDKNRNYAVAAGFITGLGALGWYLKATAKKPEVIQD</sequence>
<feature type="non-terminal residue" evidence="3">
    <location>
        <position position="1"/>
    </location>
</feature>
<name>A0A7J6WL77_THATH</name>
<dbReference type="PANTHER" id="PTHR33878">
    <property type="entry name" value="OS08G0559000 PROTEIN"/>
    <property type="match status" value="1"/>
</dbReference>
<evidence type="ECO:0000256" key="1">
    <source>
        <dbReference type="SAM" id="MobiDB-lite"/>
    </source>
</evidence>
<feature type="compositionally biased region" description="Low complexity" evidence="1">
    <location>
        <begin position="35"/>
        <end position="46"/>
    </location>
</feature>
<dbReference type="AlphaFoldDB" id="A0A7J6WL77"/>
<evidence type="ECO:0000256" key="2">
    <source>
        <dbReference type="SAM" id="Phobius"/>
    </source>
</evidence>
<proteinExistence type="predicted"/>
<dbReference type="InterPro" id="IPR045284">
    <property type="entry name" value="At2g27730-like"/>
</dbReference>
<gene>
    <name evidence="3" type="ORF">FRX31_012727</name>
</gene>
<evidence type="ECO:0000313" key="4">
    <source>
        <dbReference type="Proteomes" id="UP000554482"/>
    </source>
</evidence>
<keyword evidence="2" id="KW-0472">Membrane</keyword>
<feature type="compositionally biased region" description="Basic and acidic residues" evidence="1">
    <location>
        <begin position="1"/>
        <end position="11"/>
    </location>
</feature>